<protein>
    <recommendedName>
        <fullName evidence="3">mannose-6-phosphate isomerase</fullName>
        <ecNumber evidence="3">5.3.1.8</ecNumber>
    </recommendedName>
</protein>
<evidence type="ECO:0000256" key="4">
    <source>
        <dbReference type="ARBA" id="ARBA00022723"/>
    </source>
</evidence>
<reference evidence="10" key="2">
    <citation type="submission" date="2021-09" db="EMBL/GenBank/DDBJ databases">
        <authorList>
            <person name="Gilroy R."/>
        </authorList>
    </citation>
    <scope>NUCLEOTIDE SEQUENCE</scope>
    <source>
        <strain evidence="10">ChiGjej1B1-18357</strain>
    </source>
</reference>
<feature type="binding site" evidence="8">
    <location>
        <position position="262"/>
    </location>
    <ligand>
        <name>Zn(2+)</name>
        <dbReference type="ChEBI" id="CHEBI:29105"/>
    </ligand>
</feature>
<comment type="caution">
    <text evidence="10">The sequence shown here is derived from an EMBL/GenBank/DDBJ whole genome shotgun (WGS) entry which is preliminary data.</text>
</comment>
<evidence type="ECO:0000256" key="7">
    <source>
        <dbReference type="PIRSR" id="PIRSR001480-1"/>
    </source>
</evidence>
<comment type="catalytic activity">
    <reaction evidence="1">
        <text>D-mannose 6-phosphate = D-fructose 6-phosphate</text>
        <dbReference type="Rhea" id="RHEA:12356"/>
        <dbReference type="ChEBI" id="CHEBI:58735"/>
        <dbReference type="ChEBI" id="CHEBI:61527"/>
        <dbReference type="EC" id="5.3.1.8"/>
    </reaction>
</comment>
<evidence type="ECO:0000256" key="6">
    <source>
        <dbReference type="ARBA" id="ARBA00023235"/>
    </source>
</evidence>
<evidence type="ECO:0000313" key="11">
    <source>
        <dbReference type="Proteomes" id="UP000776650"/>
    </source>
</evidence>
<dbReference type="Gene3D" id="1.10.441.10">
    <property type="entry name" value="Phosphomannose Isomerase, domain 2"/>
    <property type="match status" value="1"/>
</dbReference>
<evidence type="ECO:0000256" key="2">
    <source>
        <dbReference type="ARBA" id="ARBA00010772"/>
    </source>
</evidence>
<dbReference type="RefSeq" id="WP_303910749.1">
    <property type="nucleotide sequence ID" value="NZ_DYXM01000058.1"/>
</dbReference>
<dbReference type="InterPro" id="IPR016305">
    <property type="entry name" value="Mannose-6-P_Isomerase"/>
</dbReference>
<comment type="cofactor">
    <cofactor evidence="8">
        <name>Zn(2+)</name>
        <dbReference type="ChEBI" id="CHEBI:29105"/>
    </cofactor>
    <text evidence="8">Binds 1 zinc ion per subunit.</text>
</comment>
<dbReference type="InterPro" id="IPR014710">
    <property type="entry name" value="RmlC-like_jellyroll"/>
</dbReference>
<feature type="binding site" evidence="8">
    <location>
        <position position="130"/>
    </location>
    <ligand>
        <name>Zn(2+)</name>
        <dbReference type="ChEBI" id="CHEBI:29105"/>
    </ligand>
</feature>
<gene>
    <name evidence="10" type="primary">manA</name>
    <name evidence="10" type="ORF">K8V11_03105</name>
</gene>
<reference evidence="10" key="1">
    <citation type="journal article" date="2021" name="PeerJ">
        <title>Extensive microbial diversity within the chicken gut microbiome revealed by metagenomics and culture.</title>
        <authorList>
            <person name="Gilroy R."/>
            <person name="Ravi A."/>
            <person name="Getino M."/>
            <person name="Pursley I."/>
            <person name="Horton D.L."/>
            <person name="Alikhan N.F."/>
            <person name="Baker D."/>
            <person name="Gharbi K."/>
            <person name="Hall N."/>
            <person name="Watson M."/>
            <person name="Adriaenssens E.M."/>
            <person name="Foster-Nyarko E."/>
            <person name="Jarju S."/>
            <person name="Secka A."/>
            <person name="Antonio M."/>
            <person name="Oren A."/>
            <person name="Chaudhuri R.R."/>
            <person name="La Ragione R."/>
            <person name="Hildebrand F."/>
            <person name="Pallen M.J."/>
        </authorList>
    </citation>
    <scope>NUCLEOTIDE SEQUENCE</scope>
    <source>
        <strain evidence="10">ChiGjej1B1-18357</strain>
    </source>
</reference>
<dbReference type="NCBIfam" id="TIGR00218">
    <property type="entry name" value="manA"/>
    <property type="match status" value="1"/>
</dbReference>
<dbReference type="InterPro" id="IPR001250">
    <property type="entry name" value="Man6P_Isoase-1"/>
</dbReference>
<keyword evidence="5 8" id="KW-0862">Zinc</keyword>
<dbReference type="Pfam" id="PF20511">
    <property type="entry name" value="PMI_typeI_cat"/>
    <property type="match status" value="1"/>
</dbReference>
<dbReference type="GO" id="GO:0004476">
    <property type="term" value="F:mannose-6-phosphate isomerase activity"/>
    <property type="evidence" value="ECO:0007669"/>
    <property type="project" value="UniProtKB-EC"/>
</dbReference>
<dbReference type="GO" id="GO:0005975">
    <property type="term" value="P:carbohydrate metabolic process"/>
    <property type="evidence" value="ECO:0007669"/>
    <property type="project" value="InterPro"/>
</dbReference>
<dbReference type="GO" id="GO:0005829">
    <property type="term" value="C:cytosol"/>
    <property type="evidence" value="ECO:0007669"/>
    <property type="project" value="TreeGrafter"/>
</dbReference>
<dbReference type="SUPFAM" id="SSF51182">
    <property type="entry name" value="RmlC-like cupins"/>
    <property type="match status" value="1"/>
</dbReference>
<dbReference type="PROSITE" id="PS00965">
    <property type="entry name" value="PMI_I_1"/>
    <property type="match status" value="1"/>
</dbReference>
<evidence type="ECO:0000259" key="9">
    <source>
        <dbReference type="Pfam" id="PF20511"/>
    </source>
</evidence>
<feature type="domain" description="Phosphomannose isomerase type I catalytic" evidence="9">
    <location>
        <begin position="4"/>
        <end position="146"/>
    </location>
</feature>
<keyword evidence="4 8" id="KW-0479">Metal-binding</keyword>
<comment type="similarity">
    <text evidence="2">Belongs to the mannose-6-phosphate isomerase type 1 family.</text>
</comment>
<feature type="binding site" evidence="8">
    <location>
        <position position="93"/>
    </location>
    <ligand>
        <name>Zn(2+)</name>
        <dbReference type="ChEBI" id="CHEBI:29105"/>
    </ligand>
</feature>
<dbReference type="InterPro" id="IPR046457">
    <property type="entry name" value="PMI_typeI_cat"/>
</dbReference>
<dbReference type="EC" id="5.3.1.8" evidence="3"/>
<organism evidence="10 11">
    <name type="scientific">Dietzia timorensis</name>
    <dbReference type="NCBI Taxonomy" id="499555"/>
    <lineage>
        <taxon>Bacteria</taxon>
        <taxon>Bacillati</taxon>
        <taxon>Actinomycetota</taxon>
        <taxon>Actinomycetes</taxon>
        <taxon>Mycobacteriales</taxon>
        <taxon>Dietziaceae</taxon>
        <taxon>Dietzia</taxon>
    </lineage>
</organism>
<name>A0A921F357_9ACTN</name>
<evidence type="ECO:0000313" key="10">
    <source>
        <dbReference type="EMBL" id="HJE89983.1"/>
    </source>
</evidence>
<dbReference type="CDD" id="cd07011">
    <property type="entry name" value="cupin_PMI_type_I_N"/>
    <property type="match status" value="1"/>
</dbReference>
<dbReference type="Proteomes" id="UP000776650">
    <property type="component" value="Unassembled WGS sequence"/>
</dbReference>
<dbReference type="PANTHER" id="PTHR10309">
    <property type="entry name" value="MANNOSE-6-PHOSPHATE ISOMERASE"/>
    <property type="match status" value="1"/>
</dbReference>
<evidence type="ECO:0000256" key="3">
    <source>
        <dbReference type="ARBA" id="ARBA00011956"/>
    </source>
</evidence>
<evidence type="ECO:0000256" key="5">
    <source>
        <dbReference type="ARBA" id="ARBA00022833"/>
    </source>
</evidence>
<dbReference type="PANTHER" id="PTHR10309:SF0">
    <property type="entry name" value="MANNOSE-6-PHOSPHATE ISOMERASE"/>
    <property type="match status" value="1"/>
</dbReference>
<dbReference type="InterPro" id="IPR011051">
    <property type="entry name" value="RmlC_Cupin_sf"/>
</dbReference>
<dbReference type="GO" id="GO:0009298">
    <property type="term" value="P:GDP-mannose biosynthetic process"/>
    <property type="evidence" value="ECO:0007669"/>
    <property type="project" value="InterPro"/>
</dbReference>
<evidence type="ECO:0000256" key="1">
    <source>
        <dbReference type="ARBA" id="ARBA00000757"/>
    </source>
</evidence>
<proteinExistence type="inferred from homology"/>
<feature type="active site" evidence="7">
    <location>
        <position position="281"/>
    </location>
</feature>
<dbReference type="InterPro" id="IPR018050">
    <property type="entry name" value="Pmannose_isomerase-type1_CS"/>
</dbReference>
<dbReference type="AlphaFoldDB" id="A0A921F357"/>
<evidence type="ECO:0000256" key="8">
    <source>
        <dbReference type="PIRSR" id="PIRSR001480-2"/>
    </source>
</evidence>
<keyword evidence="6 10" id="KW-0413">Isomerase</keyword>
<dbReference type="GO" id="GO:0008270">
    <property type="term" value="F:zinc ion binding"/>
    <property type="evidence" value="ECO:0007669"/>
    <property type="project" value="InterPro"/>
</dbReference>
<feature type="binding site" evidence="8">
    <location>
        <position position="95"/>
    </location>
    <ligand>
        <name>Zn(2+)</name>
        <dbReference type="ChEBI" id="CHEBI:29105"/>
    </ligand>
</feature>
<accession>A0A921F357</accession>
<dbReference type="Gene3D" id="2.60.120.10">
    <property type="entry name" value="Jelly Rolls"/>
    <property type="match status" value="2"/>
</dbReference>
<sequence>MDILSPAERTYAWGSRVALPQLSGEPTPAPYPIAERWFGAHPTGPATIDGVGLNEIISADPIRGLGDEIADAYEDTLPFMVKLLAADRALSLQAHPSRAIATEGYDHENSLGIAVDAPNRNYRDRNHKPELIVALTPFRALAGFRPPADTIGFLDAIDSDRLRPYRDMLDAQRDDEGLRAIFTSFITLPRSSAAELVDDVVSRLVRMLADGTVPADMLSVCKGILELSEQYPGDSGVLGALLLNLVDLEPGEGLYLGEGSLHAYLSGMGIEIMANSDNVLRGGLTSKHIDVPELLRVLDFSPLARPVVTTSPEFPPNAEPADALEVERYPTPAEEFYVSRLRASSDCRVELEDPGPQIIVCTRGRAGDLAAGAGAWIAAEASAGSLDMEAGSEIFRIRVAQMPRT</sequence>
<dbReference type="PRINTS" id="PR00714">
    <property type="entry name" value="MAN6PISMRASE"/>
</dbReference>
<dbReference type="EMBL" id="DYXM01000058">
    <property type="protein sequence ID" value="HJE89983.1"/>
    <property type="molecule type" value="Genomic_DNA"/>
</dbReference>
<dbReference type="PIRSF" id="PIRSF001480">
    <property type="entry name" value="Mannose-6-phosphate_isomerase"/>
    <property type="match status" value="1"/>
</dbReference>